<dbReference type="PANTHER" id="PTHR43654">
    <property type="entry name" value="GLUTAMATE 5-KINASE"/>
    <property type="match status" value="1"/>
</dbReference>
<dbReference type="GO" id="GO:0003723">
    <property type="term" value="F:RNA binding"/>
    <property type="evidence" value="ECO:0007669"/>
    <property type="project" value="InterPro"/>
</dbReference>
<dbReference type="SUPFAM" id="SSF88697">
    <property type="entry name" value="PUA domain-like"/>
    <property type="match status" value="1"/>
</dbReference>
<keyword evidence="7 8" id="KW-0067">ATP-binding</keyword>
<dbReference type="RefSeq" id="WP_304541548.1">
    <property type="nucleotide sequence ID" value="NZ_JARPTC010000005.1"/>
</dbReference>
<dbReference type="InterPro" id="IPR019797">
    <property type="entry name" value="Glutamate_5-kinase_CS"/>
</dbReference>
<dbReference type="PROSITE" id="PS50890">
    <property type="entry name" value="PUA"/>
    <property type="match status" value="1"/>
</dbReference>
<feature type="binding site" evidence="8">
    <location>
        <position position="50"/>
    </location>
    <ligand>
        <name>substrate</name>
    </ligand>
</feature>
<keyword evidence="4 8" id="KW-0808">Transferase</keyword>
<evidence type="ECO:0000256" key="2">
    <source>
        <dbReference type="ARBA" id="ARBA00022605"/>
    </source>
</evidence>
<sequence length="365" mass="39128">MEQHKRIVIKIGSSSLTDKHGLLDEIKLKALVSSIAELFETGWQPILVSSGAVAAGLGHLGWCRANLTMPERQAAAAVGQGLLMEKYSELFQLIQIKVGQILLTKEDLADRRRYINARNTLNALLTRNVLPIVNENDTVAFAEIRFGDNDTLSALVAGLVEAELLVILTDIDGLYSGDPRKDPEAKLIPVVQQVDDSIIRVAGERGSPVGTGGMRTKLAAARIAARSGIKTVITSGNNPESLKAIASGEKLGTSFEPANNSLKSRKQWIAFGTIPRGTLKVDEGAARALMAGNKSLLAVGVVAVTGNFSAGSIVAVEDLNGLEMARGITNLSAEDLRLVIKKPKRGLEVINRDWLVCERSFSTCQ</sequence>
<dbReference type="InterPro" id="IPR015947">
    <property type="entry name" value="PUA-like_sf"/>
</dbReference>
<evidence type="ECO:0000256" key="5">
    <source>
        <dbReference type="ARBA" id="ARBA00022741"/>
    </source>
</evidence>
<evidence type="ECO:0000256" key="8">
    <source>
        <dbReference type="HAMAP-Rule" id="MF_00456"/>
    </source>
</evidence>
<comment type="similarity">
    <text evidence="8">Belongs to the glutamate 5-kinase family.</text>
</comment>
<dbReference type="EMBL" id="JARPTC010000005">
    <property type="protein sequence ID" value="MDO7786507.1"/>
    <property type="molecule type" value="Genomic_DNA"/>
</dbReference>
<dbReference type="InterPro" id="IPR002478">
    <property type="entry name" value="PUA"/>
</dbReference>
<evidence type="ECO:0000313" key="10">
    <source>
        <dbReference type="EMBL" id="MDO7786507.1"/>
    </source>
</evidence>
<dbReference type="EC" id="2.7.2.11" evidence="8"/>
<dbReference type="InterPro" id="IPR001057">
    <property type="entry name" value="Glu/AcGlu_kinase"/>
</dbReference>
<keyword evidence="1 8" id="KW-0963">Cytoplasm</keyword>
<dbReference type="InterPro" id="IPR036393">
    <property type="entry name" value="AceGlu_kinase-like_sf"/>
</dbReference>
<comment type="subcellular location">
    <subcellularLocation>
        <location evidence="8">Cytoplasm</location>
    </subcellularLocation>
</comment>
<dbReference type="Proteomes" id="UP001172911">
    <property type="component" value="Unassembled WGS sequence"/>
</dbReference>
<evidence type="ECO:0000256" key="7">
    <source>
        <dbReference type="ARBA" id="ARBA00022840"/>
    </source>
</evidence>
<dbReference type="PROSITE" id="PS00902">
    <property type="entry name" value="GLUTAMATE_5_KINASE"/>
    <property type="match status" value="1"/>
</dbReference>
<keyword evidence="6 8" id="KW-0418">Kinase</keyword>
<evidence type="ECO:0000259" key="9">
    <source>
        <dbReference type="SMART" id="SM00359"/>
    </source>
</evidence>
<comment type="catalytic activity">
    <reaction evidence="8">
        <text>L-glutamate + ATP = L-glutamyl 5-phosphate + ADP</text>
        <dbReference type="Rhea" id="RHEA:14877"/>
        <dbReference type="ChEBI" id="CHEBI:29985"/>
        <dbReference type="ChEBI" id="CHEBI:30616"/>
        <dbReference type="ChEBI" id="CHEBI:58274"/>
        <dbReference type="ChEBI" id="CHEBI:456216"/>
        <dbReference type="EC" id="2.7.2.11"/>
    </reaction>
</comment>
<dbReference type="NCBIfam" id="TIGR01027">
    <property type="entry name" value="proB"/>
    <property type="match status" value="1"/>
</dbReference>
<comment type="caution">
    <text evidence="10">The sequence shown here is derived from an EMBL/GenBank/DDBJ whole genome shotgun (WGS) entry which is preliminary data.</text>
</comment>
<name>A0AAW7ZAV4_9FIRM</name>
<dbReference type="GO" id="GO:0004349">
    <property type="term" value="F:glutamate 5-kinase activity"/>
    <property type="evidence" value="ECO:0007669"/>
    <property type="project" value="UniProtKB-UniRule"/>
</dbReference>
<dbReference type="PRINTS" id="PR00474">
    <property type="entry name" value="GLU5KINASE"/>
</dbReference>
<dbReference type="GO" id="GO:0005524">
    <property type="term" value="F:ATP binding"/>
    <property type="evidence" value="ECO:0007669"/>
    <property type="project" value="UniProtKB-KW"/>
</dbReference>
<dbReference type="GO" id="GO:0005829">
    <property type="term" value="C:cytosol"/>
    <property type="evidence" value="ECO:0007669"/>
    <property type="project" value="TreeGrafter"/>
</dbReference>
<dbReference type="InterPro" id="IPR041739">
    <property type="entry name" value="G5K_ProB"/>
</dbReference>
<dbReference type="GO" id="GO:0055129">
    <property type="term" value="P:L-proline biosynthetic process"/>
    <property type="evidence" value="ECO:0007669"/>
    <property type="project" value="UniProtKB-UniRule"/>
</dbReference>
<dbReference type="InterPro" id="IPR011529">
    <property type="entry name" value="Glu_5kinase"/>
</dbReference>
<reference evidence="10" key="1">
    <citation type="journal article" date="2023" name="J. Hazard. Mater.">
        <title>Anaerobic biodegradation of pyrene and benzo[a]pyrene by a new sulfate-reducing Desulforamulus aquiferis strain DSA.</title>
        <authorList>
            <person name="Zhang Z."/>
            <person name="Sun J."/>
            <person name="Gong X."/>
            <person name="Wang C."/>
            <person name="Wang H."/>
        </authorList>
    </citation>
    <scope>NUCLEOTIDE SEQUENCE</scope>
    <source>
        <strain evidence="10">DSA</strain>
    </source>
</reference>
<keyword evidence="3 8" id="KW-0641">Proline biosynthesis</keyword>
<dbReference type="Pfam" id="PF01472">
    <property type="entry name" value="PUA"/>
    <property type="match status" value="1"/>
</dbReference>
<evidence type="ECO:0000256" key="1">
    <source>
        <dbReference type="ARBA" id="ARBA00022490"/>
    </source>
</evidence>
<accession>A0AAW7ZAV4</accession>
<keyword evidence="11" id="KW-1185">Reference proteome</keyword>
<feature type="binding site" evidence="8">
    <location>
        <position position="10"/>
    </location>
    <ligand>
        <name>ATP</name>
        <dbReference type="ChEBI" id="CHEBI:30616"/>
    </ligand>
</feature>
<gene>
    <name evidence="8 10" type="primary">proB</name>
    <name evidence="10" type="ORF">P6N53_04635</name>
</gene>
<dbReference type="InterPro" id="IPR001048">
    <property type="entry name" value="Asp/Glu/Uridylate_kinase"/>
</dbReference>
<dbReference type="CDD" id="cd21157">
    <property type="entry name" value="PUA_G5K"/>
    <property type="match status" value="1"/>
</dbReference>
<dbReference type="AlphaFoldDB" id="A0AAW7ZAV4"/>
<dbReference type="PIRSF" id="PIRSF000729">
    <property type="entry name" value="GK"/>
    <property type="match status" value="1"/>
</dbReference>
<dbReference type="InterPro" id="IPR005715">
    <property type="entry name" value="Glu_5kinase/COase_Synthase"/>
</dbReference>
<evidence type="ECO:0000256" key="3">
    <source>
        <dbReference type="ARBA" id="ARBA00022650"/>
    </source>
</evidence>
<comment type="pathway">
    <text evidence="8">Amino-acid biosynthesis; L-proline biosynthesis; L-glutamate 5-semialdehyde from L-glutamate: step 1/2.</text>
</comment>
<dbReference type="SUPFAM" id="SSF53633">
    <property type="entry name" value="Carbamate kinase-like"/>
    <property type="match status" value="1"/>
</dbReference>
<dbReference type="Gene3D" id="2.30.130.10">
    <property type="entry name" value="PUA domain"/>
    <property type="match status" value="1"/>
</dbReference>
<evidence type="ECO:0000313" key="11">
    <source>
        <dbReference type="Proteomes" id="UP001172911"/>
    </source>
</evidence>
<protein>
    <recommendedName>
        <fullName evidence="8">Glutamate 5-kinase</fullName>
        <ecNumber evidence="8">2.7.2.11</ecNumber>
    </recommendedName>
    <alternativeName>
        <fullName evidence="8">Gamma-glutamyl kinase</fullName>
        <shortName evidence="8">GK</shortName>
    </alternativeName>
</protein>
<dbReference type="SMART" id="SM00359">
    <property type="entry name" value="PUA"/>
    <property type="match status" value="1"/>
</dbReference>
<organism evidence="10 11">
    <name type="scientific">Desulforamulus aquiferis</name>
    <dbReference type="NCBI Taxonomy" id="1397668"/>
    <lineage>
        <taxon>Bacteria</taxon>
        <taxon>Bacillati</taxon>
        <taxon>Bacillota</taxon>
        <taxon>Clostridia</taxon>
        <taxon>Eubacteriales</taxon>
        <taxon>Peptococcaceae</taxon>
        <taxon>Desulforamulus</taxon>
    </lineage>
</organism>
<dbReference type="Pfam" id="PF00696">
    <property type="entry name" value="AA_kinase"/>
    <property type="match status" value="1"/>
</dbReference>
<feature type="binding site" evidence="8">
    <location>
        <begin position="211"/>
        <end position="217"/>
    </location>
    <ligand>
        <name>ATP</name>
        <dbReference type="ChEBI" id="CHEBI:30616"/>
    </ligand>
</feature>
<feature type="binding site" evidence="8">
    <location>
        <begin position="169"/>
        <end position="170"/>
    </location>
    <ligand>
        <name>ATP</name>
        <dbReference type="ChEBI" id="CHEBI:30616"/>
    </ligand>
</feature>
<dbReference type="FunFam" id="3.40.1160.10:FF:000018">
    <property type="entry name" value="Glutamate 5-kinase"/>
    <property type="match status" value="1"/>
</dbReference>
<evidence type="ECO:0000256" key="6">
    <source>
        <dbReference type="ARBA" id="ARBA00022777"/>
    </source>
</evidence>
<evidence type="ECO:0000256" key="4">
    <source>
        <dbReference type="ARBA" id="ARBA00022679"/>
    </source>
</evidence>
<keyword evidence="5 8" id="KW-0547">Nucleotide-binding</keyword>
<dbReference type="PANTHER" id="PTHR43654:SF1">
    <property type="entry name" value="ISOPENTENYL PHOSPHATE KINASE"/>
    <property type="match status" value="1"/>
</dbReference>
<dbReference type="InterPro" id="IPR036974">
    <property type="entry name" value="PUA_sf"/>
</dbReference>
<proteinExistence type="inferred from homology"/>
<keyword evidence="2 8" id="KW-0028">Amino-acid biosynthesis</keyword>
<feature type="binding site" evidence="8">
    <location>
        <position position="137"/>
    </location>
    <ligand>
        <name>substrate</name>
    </ligand>
</feature>
<comment type="function">
    <text evidence="8">Catalyzes the transfer of a phosphate group to glutamate to form L-glutamate 5-phosphate.</text>
</comment>
<dbReference type="CDD" id="cd04242">
    <property type="entry name" value="AAK_G5K_ProB"/>
    <property type="match status" value="1"/>
</dbReference>
<feature type="domain" description="PUA" evidence="9">
    <location>
        <begin position="277"/>
        <end position="356"/>
    </location>
</feature>
<reference evidence="10" key="2">
    <citation type="submission" date="2023-03" db="EMBL/GenBank/DDBJ databases">
        <authorList>
            <person name="Zhang Z."/>
        </authorList>
    </citation>
    <scope>NUCLEOTIDE SEQUENCE</scope>
    <source>
        <strain evidence="10">DSA</strain>
    </source>
</reference>
<dbReference type="Gene3D" id="3.40.1160.10">
    <property type="entry name" value="Acetylglutamate kinase-like"/>
    <property type="match status" value="2"/>
</dbReference>
<feature type="binding site" evidence="8">
    <location>
        <position position="149"/>
    </location>
    <ligand>
        <name>substrate</name>
    </ligand>
</feature>
<dbReference type="HAMAP" id="MF_00456">
    <property type="entry name" value="ProB"/>
    <property type="match status" value="1"/>
</dbReference>